<keyword evidence="2" id="KW-0560">Oxidoreductase</keyword>
<accession>A0AAW1PT85</accession>
<evidence type="ECO:0000256" key="1">
    <source>
        <dbReference type="ARBA" id="ARBA00022723"/>
    </source>
</evidence>
<keyword evidence="3" id="KW-0408">Iron</keyword>
<gene>
    <name evidence="8" type="ORF">WJX73_009824</name>
</gene>
<evidence type="ECO:0000256" key="5">
    <source>
        <dbReference type="ARBA" id="ARBA00023163"/>
    </source>
</evidence>
<dbReference type="PROSITE" id="PS51184">
    <property type="entry name" value="JMJC"/>
    <property type="match status" value="1"/>
</dbReference>
<feature type="region of interest" description="Disordered" evidence="6">
    <location>
        <begin position="1180"/>
        <end position="1223"/>
    </location>
</feature>
<feature type="region of interest" description="Disordered" evidence="6">
    <location>
        <begin position="512"/>
        <end position="704"/>
    </location>
</feature>
<dbReference type="SUPFAM" id="SSF51197">
    <property type="entry name" value="Clavaminate synthase-like"/>
    <property type="match status" value="1"/>
</dbReference>
<evidence type="ECO:0000259" key="7">
    <source>
        <dbReference type="PROSITE" id="PS51184"/>
    </source>
</evidence>
<keyword evidence="9" id="KW-1185">Reference proteome</keyword>
<dbReference type="GO" id="GO:0046872">
    <property type="term" value="F:metal ion binding"/>
    <property type="evidence" value="ECO:0007669"/>
    <property type="project" value="UniProtKB-KW"/>
</dbReference>
<feature type="compositionally biased region" description="Basic and acidic residues" evidence="6">
    <location>
        <begin position="412"/>
        <end position="425"/>
    </location>
</feature>
<comment type="caution">
    <text evidence="8">The sequence shown here is derived from an EMBL/GenBank/DDBJ whole genome shotgun (WGS) entry which is preliminary data.</text>
</comment>
<dbReference type="PANTHER" id="PTHR23123">
    <property type="entry name" value="PHD/F-BOX CONTAINING PROTEIN"/>
    <property type="match status" value="1"/>
</dbReference>
<protein>
    <recommendedName>
        <fullName evidence="7">JmjC domain-containing protein</fullName>
    </recommendedName>
</protein>
<proteinExistence type="predicted"/>
<feature type="compositionally biased region" description="Polar residues" evidence="6">
    <location>
        <begin position="517"/>
        <end position="526"/>
    </location>
</feature>
<dbReference type="InterPro" id="IPR050690">
    <property type="entry name" value="JHDM1_Histone_Demethylase"/>
</dbReference>
<keyword evidence="1" id="KW-0479">Metal-binding</keyword>
<evidence type="ECO:0000313" key="8">
    <source>
        <dbReference type="EMBL" id="KAK9812027.1"/>
    </source>
</evidence>
<dbReference type="AlphaFoldDB" id="A0AAW1PT85"/>
<feature type="domain" description="JmjC" evidence="7">
    <location>
        <begin position="170"/>
        <end position="314"/>
    </location>
</feature>
<dbReference type="GO" id="GO:0016491">
    <property type="term" value="F:oxidoreductase activity"/>
    <property type="evidence" value="ECO:0007669"/>
    <property type="project" value="UniProtKB-KW"/>
</dbReference>
<evidence type="ECO:0000256" key="3">
    <source>
        <dbReference type="ARBA" id="ARBA00023004"/>
    </source>
</evidence>
<evidence type="ECO:0000313" key="9">
    <source>
        <dbReference type="Proteomes" id="UP001465755"/>
    </source>
</evidence>
<feature type="compositionally biased region" description="Basic residues" evidence="6">
    <location>
        <begin position="617"/>
        <end position="631"/>
    </location>
</feature>
<feature type="region of interest" description="Disordered" evidence="6">
    <location>
        <begin position="882"/>
        <end position="1027"/>
    </location>
</feature>
<dbReference type="Gene3D" id="2.60.120.650">
    <property type="entry name" value="Cupin"/>
    <property type="match status" value="1"/>
</dbReference>
<evidence type="ECO:0000256" key="4">
    <source>
        <dbReference type="ARBA" id="ARBA00023015"/>
    </source>
</evidence>
<dbReference type="InterPro" id="IPR003347">
    <property type="entry name" value="JmjC_dom"/>
</dbReference>
<feature type="compositionally biased region" description="Polar residues" evidence="6">
    <location>
        <begin position="636"/>
        <end position="649"/>
    </location>
</feature>
<reference evidence="8 9" key="1">
    <citation type="journal article" date="2024" name="Nat. Commun.">
        <title>Phylogenomics reveals the evolutionary origins of lichenization in chlorophyte algae.</title>
        <authorList>
            <person name="Puginier C."/>
            <person name="Libourel C."/>
            <person name="Otte J."/>
            <person name="Skaloud P."/>
            <person name="Haon M."/>
            <person name="Grisel S."/>
            <person name="Petersen M."/>
            <person name="Berrin J.G."/>
            <person name="Delaux P.M."/>
            <person name="Dal Grande F."/>
            <person name="Keller J."/>
        </authorList>
    </citation>
    <scope>NUCLEOTIDE SEQUENCE [LARGE SCALE GENOMIC DNA]</scope>
    <source>
        <strain evidence="8 9">SAG 2036</strain>
    </source>
</reference>
<dbReference type="Proteomes" id="UP001465755">
    <property type="component" value="Unassembled WGS sequence"/>
</dbReference>
<feature type="compositionally biased region" description="Polar residues" evidence="6">
    <location>
        <begin position="1193"/>
        <end position="1204"/>
    </location>
</feature>
<feature type="compositionally biased region" description="Basic and acidic residues" evidence="6">
    <location>
        <begin position="919"/>
        <end position="940"/>
    </location>
</feature>
<keyword evidence="4" id="KW-0805">Transcription regulation</keyword>
<organism evidence="8 9">
    <name type="scientific">Symbiochloris irregularis</name>
    <dbReference type="NCBI Taxonomy" id="706552"/>
    <lineage>
        <taxon>Eukaryota</taxon>
        <taxon>Viridiplantae</taxon>
        <taxon>Chlorophyta</taxon>
        <taxon>core chlorophytes</taxon>
        <taxon>Trebouxiophyceae</taxon>
        <taxon>Trebouxiales</taxon>
        <taxon>Trebouxiaceae</taxon>
        <taxon>Symbiochloris</taxon>
    </lineage>
</organism>
<feature type="region of interest" description="Disordered" evidence="6">
    <location>
        <begin position="412"/>
        <end position="431"/>
    </location>
</feature>
<keyword evidence="5" id="KW-0804">Transcription</keyword>
<feature type="compositionally biased region" description="Polar residues" evidence="6">
    <location>
        <begin position="604"/>
        <end position="613"/>
    </location>
</feature>
<evidence type="ECO:0000256" key="6">
    <source>
        <dbReference type="SAM" id="MobiDB-lite"/>
    </source>
</evidence>
<dbReference type="SMART" id="SM00558">
    <property type="entry name" value="JmjC"/>
    <property type="match status" value="1"/>
</dbReference>
<feature type="compositionally biased region" description="Low complexity" evidence="6">
    <location>
        <begin position="944"/>
        <end position="957"/>
    </location>
</feature>
<feature type="compositionally biased region" description="Basic residues" evidence="6">
    <location>
        <begin position="899"/>
        <end position="910"/>
    </location>
</feature>
<feature type="region of interest" description="Disordered" evidence="6">
    <location>
        <begin position="478"/>
        <end position="497"/>
    </location>
</feature>
<dbReference type="EMBL" id="JALJOQ010000010">
    <property type="protein sequence ID" value="KAK9812027.1"/>
    <property type="molecule type" value="Genomic_DNA"/>
</dbReference>
<evidence type="ECO:0000256" key="2">
    <source>
        <dbReference type="ARBA" id="ARBA00023002"/>
    </source>
</evidence>
<feature type="compositionally biased region" description="Basic and acidic residues" evidence="6">
    <location>
        <begin position="958"/>
        <end position="982"/>
    </location>
</feature>
<sequence>MAAFGTKSFERAFPQHSSVVSERGCSAGFIRFLAVQEQVAICQYAFAAPLLIRGIQPAEMDTALSSAFEPDVAADLKFSITPGQLTAPMLHMLGFREPLLVKSADSKHTAAQDMGMQLPEQLTLEKLADAVGQWLNYMTKASEDRTGPLLNVLGLQICRTRAKGLITAPAAVRALDLVNTAWPKGEQDSRPEEIVVVLSSPAGAVTDWHIDFGGSCAWYHVISGSKTFVLAPPTPHNLRAFELWACPSDAQSGVDFSKTAEGLVRVTVNGGESLLIPSAWLHTVLTATNTLMAGGHFLHALALRQHVAIWEMEDRMGTPMQARYPSFQPLMTHAAAQLFQQLCSGPSAQSAQIMNGLRAMEPLLGRWREERAMPPSINAASLLEGIRDALKQQPPPEKSTTPIRDLQSRLQEHAANDSAEGKQEAAEAAAQQLCQEISRPAASGTRNDLDLEGLGLEMVTELPDLQGNMLQSAVDVSMPDQEEVDPSHFDISALGHDDQDLAPSFMEELPHHDQVAHQGNKQQQAQHRQRPLKPSALKLPASKGSKSIGRQKTKAAGPGDRKRATARRQIVSEGSSDDGAASTQDEASISSSDTDSDASETIWSPMTTKQQAADKSPKRRRLTKQAPRKSQKAAPMQQSPNGRPPTNNSKDPRRSDNTAPSALQLRRLGSTGNASGASGRGRTGADQGFAKAGASRAQSREEVSAEQKARMQQQEVLALVAELRREQALRNQVNKRQINLDDAGARVAARVTELRQQIAILLKRHADECGMGDHSAAPAGLKASPSKIYTARSWHPGNLLDSCIFYLDTTSGVLQGPYKVGHIRLLLKEGVLSDNTLLLHSTLGMAPLQQALLTQHSPSMVPTTATGQGAQSREFAGQPASLTFQQGSPDAPSVPVHRSASRRWRSRSPRRSSDPSVHMSERSRGDRNDSAEPGHNRPGEQVKGSGRSRSPRRSTGTDGRRRDRAWSRDRGSSYPTRSDKPKPTSPLLRPKSAQAERAEDRDTREAEAIKRRRQREEQAKVDSAWSERRERWAASMAAAAKEQMAELMAELQASAEYEGLWSFMDVRGHEQGPFTVKELQSALHRKDLGLATMVHDEEDGVSLRLKTLLARYQKPKAAAEREPSPPASTVTESAMYTPELPDPVARHTDTGDTNMSPQYSPKLYPGKVGGVAAWEAAGAKALGSPKGPGSEEQPYSSTASSFRTAGTLAGAEGREAAAMDESA</sequence>
<feature type="compositionally biased region" description="Basic and acidic residues" evidence="6">
    <location>
        <begin position="994"/>
        <end position="1027"/>
    </location>
</feature>
<name>A0AAW1PT85_9CHLO</name>